<dbReference type="EMBL" id="MK504443">
    <property type="protein sequence ID" value="QBJ03513.1"/>
    <property type="molecule type" value="Genomic_DNA"/>
</dbReference>
<accession>A0A4Y5FEN0</accession>
<evidence type="ECO:0000313" key="2">
    <source>
        <dbReference type="Proteomes" id="UP000308874"/>
    </source>
</evidence>
<evidence type="ECO:0000313" key="1">
    <source>
        <dbReference type="EMBL" id="QBJ03513.1"/>
    </source>
</evidence>
<proteinExistence type="predicted"/>
<organism evidence="1 2">
    <name type="scientific">Lactobacillus phage 521B</name>
    <dbReference type="NCBI Taxonomy" id="2510942"/>
    <lineage>
        <taxon>Viruses</taxon>
        <taxon>Duplodnaviria</taxon>
        <taxon>Heunggongvirae</taxon>
        <taxon>Uroviricota</taxon>
        <taxon>Caudoviricetes</taxon>
        <taxon>Herelleviridae</taxon>
        <taxon>Tybeckvirus</taxon>
        <taxon>Tybeckvirus tv521B</taxon>
    </lineage>
</organism>
<keyword evidence="2" id="KW-1185">Reference proteome</keyword>
<reference evidence="1 2" key="1">
    <citation type="submission" date="2019-02" db="EMBL/GenBank/DDBJ databases">
        <title>Isolation of virulent Lactobacillus brevis phages.</title>
        <authorList>
            <person name="Feyereisen M."/>
            <person name="Mahony J."/>
            <person name="O'Sullivan T."/>
            <person name="van Sinderen D."/>
        </authorList>
    </citation>
    <scope>NUCLEOTIDE SEQUENCE [LARGE SCALE GENOMIC DNA]</scope>
</reference>
<sequence length="181" mass="21966">MDKNKFISDLENNTYELVENIANYDKAKSINDLYSFKDVQDYVQKFKNDNDSKYIPEVLGFRFTPKEKDDDFQVFRKLTYAYSDLTISWIFLFLYDEEWDRDVPITLLDTFDFLYARIKEFLNIENYKTNNQLEIGSSYLSFYLYLKYNYILEEEDLYKFSRVSNELLSHYGWGKPLPERN</sequence>
<gene>
    <name evidence="1" type="ORF">B521_0163</name>
</gene>
<dbReference type="Proteomes" id="UP000308874">
    <property type="component" value="Segment"/>
</dbReference>
<protein>
    <submittedName>
        <fullName evidence="1">Uncharacterized protein</fullName>
    </submittedName>
</protein>
<name>A0A4Y5FEN0_9CAUD</name>